<dbReference type="InterPro" id="IPR003593">
    <property type="entry name" value="AAA+_ATPase"/>
</dbReference>
<protein>
    <submittedName>
        <fullName evidence="7">Nif-specific regulatory protein</fullName>
    </submittedName>
</protein>
<organism evidence="7 8">
    <name type="scientific">Thermodesulforhabdus norvegica</name>
    <dbReference type="NCBI Taxonomy" id="39841"/>
    <lineage>
        <taxon>Bacteria</taxon>
        <taxon>Pseudomonadati</taxon>
        <taxon>Thermodesulfobacteriota</taxon>
        <taxon>Syntrophobacteria</taxon>
        <taxon>Syntrophobacterales</taxon>
        <taxon>Thermodesulforhabdaceae</taxon>
        <taxon>Thermodesulforhabdus</taxon>
    </lineage>
</organism>
<dbReference type="InterPro" id="IPR009057">
    <property type="entry name" value="Homeodomain-like_sf"/>
</dbReference>
<dbReference type="InterPro" id="IPR029016">
    <property type="entry name" value="GAF-like_dom_sf"/>
</dbReference>
<dbReference type="GO" id="GO:0006355">
    <property type="term" value="P:regulation of DNA-templated transcription"/>
    <property type="evidence" value="ECO:0007669"/>
    <property type="project" value="InterPro"/>
</dbReference>
<evidence type="ECO:0000256" key="1">
    <source>
        <dbReference type="ARBA" id="ARBA00022741"/>
    </source>
</evidence>
<dbReference type="Pfam" id="PF25601">
    <property type="entry name" value="AAA_lid_14"/>
    <property type="match status" value="1"/>
</dbReference>
<dbReference type="SUPFAM" id="SSF46689">
    <property type="entry name" value="Homeodomain-like"/>
    <property type="match status" value="1"/>
</dbReference>
<dbReference type="PROSITE" id="PS00688">
    <property type="entry name" value="SIGMA54_INTERACT_3"/>
    <property type="match status" value="1"/>
</dbReference>
<dbReference type="PANTHER" id="PTHR32071">
    <property type="entry name" value="TRANSCRIPTIONAL REGULATORY PROTEIN"/>
    <property type="match status" value="1"/>
</dbReference>
<evidence type="ECO:0000259" key="6">
    <source>
        <dbReference type="PROSITE" id="PS50045"/>
    </source>
</evidence>
<dbReference type="PRINTS" id="PR01590">
    <property type="entry name" value="HTHFIS"/>
</dbReference>
<dbReference type="InterPro" id="IPR002078">
    <property type="entry name" value="Sigma_54_int"/>
</dbReference>
<dbReference type="InterPro" id="IPR058031">
    <property type="entry name" value="AAA_lid_NorR"/>
</dbReference>
<dbReference type="FunFam" id="3.40.50.300:FF:000006">
    <property type="entry name" value="DNA-binding transcriptional regulator NtrC"/>
    <property type="match status" value="1"/>
</dbReference>
<dbReference type="Gene3D" id="3.40.50.300">
    <property type="entry name" value="P-loop containing nucleotide triphosphate hydrolases"/>
    <property type="match status" value="1"/>
</dbReference>
<keyword evidence="8" id="KW-1185">Reference proteome</keyword>
<dbReference type="SUPFAM" id="SSF52540">
    <property type="entry name" value="P-loop containing nucleoside triphosphate hydrolases"/>
    <property type="match status" value="1"/>
</dbReference>
<reference evidence="7 8" key="1">
    <citation type="submission" date="2016-10" db="EMBL/GenBank/DDBJ databases">
        <authorList>
            <person name="de Groot N.N."/>
        </authorList>
    </citation>
    <scope>NUCLEOTIDE SEQUENCE [LARGE SCALE GENOMIC DNA]</scope>
    <source>
        <strain evidence="7 8">DSM 9990</strain>
    </source>
</reference>
<proteinExistence type="predicted"/>
<evidence type="ECO:0000256" key="2">
    <source>
        <dbReference type="ARBA" id="ARBA00022840"/>
    </source>
</evidence>
<evidence type="ECO:0000256" key="3">
    <source>
        <dbReference type="ARBA" id="ARBA00023015"/>
    </source>
</evidence>
<keyword evidence="5" id="KW-0804">Transcription</keyword>
<evidence type="ECO:0000256" key="4">
    <source>
        <dbReference type="ARBA" id="ARBA00023125"/>
    </source>
</evidence>
<keyword evidence="3" id="KW-0805">Transcription regulation</keyword>
<dbReference type="GO" id="GO:0005524">
    <property type="term" value="F:ATP binding"/>
    <property type="evidence" value="ECO:0007669"/>
    <property type="project" value="UniProtKB-KW"/>
</dbReference>
<keyword evidence="1" id="KW-0547">Nucleotide-binding</keyword>
<dbReference type="Pfam" id="PF02954">
    <property type="entry name" value="HTH_8"/>
    <property type="match status" value="1"/>
</dbReference>
<keyword evidence="4" id="KW-0238">DNA-binding</keyword>
<dbReference type="OrthoDB" id="9763792at2"/>
<dbReference type="EMBL" id="FOUU01000006">
    <property type="protein sequence ID" value="SFM88909.1"/>
    <property type="molecule type" value="Genomic_DNA"/>
</dbReference>
<dbReference type="Pfam" id="PF01590">
    <property type="entry name" value="GAF"/>
    <property type="match status" value="1"/>
</dbReference>
<dbReference type="InterPro" id="IPR025944">
    <property type="entry name" value="Sigma_54_int_dom_CS"/>
</dbReference>
<dbReference type="Gene3D" id="1.10.10.60">
    <property type="entry name" value="Homeodomain-like"/>
    <property type="match status" value="1"/>
</dbReference>
<dbReference type="RefSeq" id="WP_093395196.1">
    <property type="nucleotide sequence ID" value="NZ_FOUU01000006.1"/>
</dbReference>
<dbReference type="PROSITE" id="PS50045">
    <property type="entry name" value="SIGMA54_INTERACT_4"/>
    <property type="match status" value="1"/>
</dbReference>
<name>A0A1I4UIT8_9BACT</name>
<accession>A0A1I4UIT8</accession>
<dbReference type="STRING" id="39841.SAMN05660836_01825"/>
<dbReference type="GO" id="GO:0043565">
    <property type="term" value="F:sequence-specific DNA binding"/>
    <property type="evidence" value="ECO:0007669"/>
    <property type="project" value="InterPro"/>
</dbReference>
<dbReference type="AlphaFoldDB" id="A0A1I4UIT8"/>
<gene>
    <name evidence="7" type="ORF">SAMN05660836_01825</name>
</gene>
<dbReference type="PROSITE" id="PS00675">
    <property type="entry name" value="SIGMA54_INTERACT_1"/>
    <property type="match status" value="1"/>
</dbReference>
<dbReference type="SMART" id="SM00065">
    <property type="entry name" value="GAF"/>
    <property type="match status" value="1"/>
</dbReference>
<dbReference type="SMART" id="SM00382">
    <property type="entry name" value="AAA"/>
    <property type="match status" value="1"/>
</dbReference>
<dbReference type="InterPro" id="IPR003018">
    <property type="entry name" value="GAF"/>
</dbReference>
<dbReference type="PANTHER" id="PTHR32071:SF57">
    <property type="entry name" value="C4-DICARBOXYLATE TRANSPORT TRANSCRIPTIONAL REGULATORY PROTEIN DCTD"/>
    <property type="match status" value="1"/>
</dbReference>
<keyword evidence="2" id="KW-0067">ATP-binding</keyword>
<dbReference type="InterPro" id="IPR025662">
    <property type="entry name" value="Sigma_54_int_dom_ATP-bd_1"/>
</dbReference>
<evidence type="ECO:0000313" key="7">
    <source>
        <dbReference type="EMBL" id="SFM88909.1"/>
    </source>
</evidence>
<dbReference type="Proteomes" id="UP000199611">
    <property type="component" value="Unassembled WGS sequence"/>
</dbReference>
<dbReference type="Gene3D" id="3.30.450.40">
    <property type="match status" value="1"/>
</dbReference>
<dbReference type="Pfam" id="PF00158">
    <property type="entry name" value="Sigma54_activat"/>
    <property type="match status" value="1"/>
</dbReference>
<dbReference type="Gene3D" id="1.10.8.60">
    <property type="match status" value="1"/>
</dbReference>
<dbReference type="SUPFAM" id="SSF55781">
    <property type="entry name" value="GAF domain-like"/>
    <property type="match status" value="1"/>
</dbReference>
<dbReference type="InterPro" id="IPR002197">
    <property type="entry name" value="HTH_Fis"/>
</dbReference>
<evidence type="ECO:0000256" key="5">
    <source>
        <dbReference type="ARBA" id="ARBA00023163"/>
    </source>
</evidence>
<sequence>MERSLEAVKLEVLYATHALIGDALEFDKTLREILRILGEKLDMKRASVVLWDNEDGRLKIRASYGLTPQEETHGVYDPGEGVTGTVFLSGEPCVVLDVAREPLFLNRTGARGITKEAISFIAVPIKSDEEVLGVLWVDRLFSYKVAPQEDVKFLEVLAILISQLIKLKHRIEARETYLREENLILRDELKARFGEFMYSSRSPRMKEALSLVRQVASTPATVLLLGESGTGKTLLARLIHDLSNRRNKPFVKINCAAIPENLLEAELFGYVKGAFTGADRNKPGRLELADGGTAFLDEIGELPLSLQAKLLYFIQEKEFSPLGSTKTRSVDVRLLAATNKNLDRLVAEGRFREDLFYRLNVFPIHIPPLRERREDIIGLTHFILRRLEKSYGRRLTFTAEALRKLVNYPWPGNVRELENVLERLFIMARDDSISDELISQILGIQADHVNLANAEQTPVRPFARYSGEIKAEEITEALKRNGFVVARAARELGLSFRQLRYRLKKLGLEADLPISRGRPPKSSNKLRGLE</sequence>
<dbReference type="InterPro" id="IPR027417">
    <property type="entry name" value="P-loop_NTPase"/>
</dbReference>
<dbReference type="CDD" id="cd00009">
    <property type="entry name" value="AAA"/>
    <property type="match status" value="1"/>
</dbReference>
<evidence type="ECO:0000313" key="8">
    <source>
        <dbReference type="Proteomes" id="UP000199611"/>
    </source>
</evidence>
<feature type="domain" description="Sigma-54 factor interaction" evidence="6">
    <location>
        <begin position="198"/>
        <end position="426"/>
    </location>
</feature>